<dbReference type="SMART" id="SM00507">
    <property type="entry name" value="HNHc"/>
    <property type="match status" value="1"/>
</dbReference>
<dbReference type="PANTHER" id="PTHR33877:SF2">
    <property type="entry name" value="OS07G0170200 PROTEIN"/>
    <property type="match status" value="1"/>
</dbReference>
<name>A0A0F9X9Z1_9ZZZZ</name>
<dbReference type="GO" id="GO:0008270">
    <property type="term" value="F:zinc ion binding"/>
    <property type="evidence" value="ECO:0007669"/>
    <property type="project" value="InterPro"/>
</dbReference>
<gene>
    <name evidence="2" type="ORF">LCGC14_0250010</name>
</gene>
<evidence type="ECO:0000259" key="1">
    <source>
        <dbReference type="SMART" id="SM00507"/>
    </source>
</evidence>
<proteinExistence type="predicted"/>
<dbReference type="InterPro" id="IPR003615">
    <property type="entry name" value="HNH_nuc"/>
</dbReference>
<dbReference type="InterPro" id="IPR052892">
    <property type="entry name" value="NA-targeting_endonuclease"/>
</dbReference>
<protein>
    <recommendedName>
        <fullName evidence="1">HNH nuclease domain-containing protein</fullName>
    </recommendedName>
</protein>
<feature type="domain" description="HNH nuclease" evidence="1">
    <location>
        <begin position="79"/>
        <end position="129"/>
    </location>
</feature>
<evidence type="ECO:0000313" key="2">
    <source>
        <dbReference type="EMBL" id="KKN88438.1"/>
    </source>
</evidence>
<dbReference type="GO" id="GO:0004519">
    <property type="term" value="F:endonuclease activity"/>
    <property type="evidence" value="ECO:0007669"/>
    <property type="project" value="InterPro"/>
</dbReference>
<sequence length="134" mass="15544">MDTTYFDELQKQADEQDRYYGELEELAEKSIRCLHKALDIASKARGKNEGSLMLLMELEQWRSINTPPKLKKRRPLKRSEKTAIFERDKHRCVQCGDWKKLQIDHIVPISKNGTNHADNLQTPCQTCNSNKGAK</sequence>
<dbReference type="AlphaFoldDB" id="A0A0F9X9Z1"/>
<dbReference type="GO" id="GO:0003676">
    <property type="term" value="F:nucleic acid binding"/>
    <property type="evidence" value="ECO:0007669"/>
    <property type="project" value="InterPro"/>
</dbReference>
<dbReference type="Gene3D" id="1.10.30.50">
    <property type="match status" value="1"/>
</dbReference>
<reference evidence="2" key="1">
    <citation type="journal article" date="2015" name="Nature">
        <title>Complex archaea that bridge the gap between prokaryotes and eukaryotes.</title>
        <authorList>
            <person name="Spang A."/>
            <person name="Saw J.H."/>
            <person name="Jorgensen S.L."/>
            <person name="Zaremba-Niedzwiedzka K."/>
            <person name="Martijn J."/>
            <person name="Lind A.E."/>
            <person name="van Eijk R."/>
            <person name="Schleper C."/>
            <person name="Guy L."/>
            <person name="Ettema T.J."/>
        </authorList>
    </citation>
    <scope>NUCLEOTIDE SEQUENCE</scope>
</reference>
<dbReference type="Pfam" id="PF01844">
    <property type="entry name" value="HNH"/>
    <property type="match status" value="1"/>
</dbReference>
<organism evidence="2">
    <name type="scientific">marine sediment metagenome</name>
    <dbReference type="NCBI Taxonomy" id="412755"/>
    <lineage>
        <taxon>unclassified sequences</taxon>
        <taxon>metagenomes</taxon>
        <taxon>ecological metagenomes</taxon>
    </lineage>
</organism>
<dbReference type="InterPro" id="IPR002711">
    <property type="entry name" value="HNH"/>
</dbReference>
<dbReference type="PANTHER" id="PTHR33877">
    <property type="entry name" value="SLL1193 PROTEIN"/>
    <property type="match status" value="1"/>
</dbReference>
<comment type="caution">
    <text evidence="2">The sequence shown here is derived from an EMBL/GenBank/DDBJ whole genome shotgun (WGS) entry which is preliminary data.</text>
</comment>
<accession>A0A0F9X9Z1</accession>
<dbReference type="CDD" id="cd00085">
    <property type="entry name" value="HNHc"/>
    <property type="match status" value="1"/>
</dbReference>
<dbReference type="EMBL" id="LAZR01000129">
    <property type="protein sequence ID" value="KKN88438.1"/>
    <property type="molecule type" value="Genomic_DNA"/>
</dbReference>